<dbReference type="PANTHER" id="PTHR31050">
    <property type="entry name" value="OS08G0413200 PROTEIN"/>
    <property type="match status" value="1"/>
</dbReference>
<gene>
    <name evidence="1" type="ORF">SO802_012451</name>
</gene>
<keyword evidence="2" id="KW-1185">Reference proteome</keyword>
<dbReference type="EMBL" id="JAZDWU010000004">
    <property type="protein sequence ID" value="KAL0004890.1"/>
    <property type="molecule type" value="Genomic_DNA"/>
</dbReference>
<sequence length="267" mass="30180">MDVCCFSSNTCDLPTQRLDPNNVNQQFEMCRQGGTMNNWGGFVAKSIALDGIPPYLLEKKGWRVCASISPDFVLGEAQGLGTALRVRLPEFNLPLSNMSSQPVVVGKWYCPFMFINEGIKTLKDKMGNSIYYEMTLEQKWEQIFSCENNYSYGNTVVVDAVVQGKLRKEDQRYGEWLRADQPRSFKKFMMVVAGSSWTPPMWKKGLRIPKDHPIVTNPIRHATFESNFVSVMDSEPPLKAFPIPDLVPSILIFSPSQGQQCDSSDQI</sequence>
<comment type="caution">
    <text evidence="1">The sequence shown here is derived from an EMBL/GenBank/DDBJ whole genome shotgun (WGS) entry which is preliminary data.</text>
</comment>
<organism evidence="1 2">
    <name type="scientific">Lithocarpus litseifolius</name>
    <dbReference type="NCBI Taxonomy" id="425828"/>
    <lineage>
        <taxon>Eukaryota</taxon>
        <taxon>Viridiplantae</taxon>
        <taxon>Streptophyta</taxon>
        <taxon>Embryophyta</taxon>
        <taxon>Tracheophyta</taxon>
        <taxon>Spermatophyta</taxon>
        <taxon>Magnoliopsida</taxon>
        <taxon>eudicotyledons</taxon>
        <taxon>Gunneridae</taxon>
        <taxon>Pentapetalae</taxon>
        <taxon>rosids</taxon>
        <taxon>fabids</taxon>
        <taxon>Fagales</taxon>
        <taxon>Fagaceae</taxon>
        <taxon>Lithocarpus</taxon>
    </lineage>
</organism>
<dbReference type="AlphaFoldDB" id="A0AAW2D2T8"/>
<accession>A0AAW2D2T8</accession>
<evidence type="ECO:0000313" key="1">
    <source>
        <dbReference type="EMBL" id="KAL0004890.1"/>
    </source>
</evidence>
<name>A0AAW2D2T8_9ROSI</name>
<protein>
    <submittedName>
        <fullName evidence="1">Uncharacterized protein</fullName>
    </submittedName>
</protein>
<evidence type="ECO:0000313" key="2">
    <source>
        <dbReference type="Proteomes" id="UP001459277"/>
    </source>
</evidence>
<reference evidence="1 2" key="1">
    <citation type="submission" date="2024-01" db="EMBL/GenBank/DDBJ databases">
        <title>A telomere-to-telomere, gap-free genome of sweet tea (Lithocarpus litseifolius).</title>
        <authorList>
            <person name="Zhou J."/>
        </authorList>
    </citation>
    <scope>NUCLEOTIDE SEQUENCE [LARGE SCALE GENOMIC DNA]</scope>
    <source>
        <strain evidence="1">Zhou-2022a</strain>
        <tissue evidence="1">Leaf</tissue>
    </source>
</reference>
<dbReference type="PANTHER" id="PTHR31050:SF3">
    <property type="entry name" value="OS08G0412800 PROTEIN"/>
    <property type="match status" value="1"/>
</dbReference>
<dbReference type="Proteomes" id="UP001459277">
    <property type="component" value="Unassembled WGS sequence"/>
</dbReference>
<proteinExistence type="predicted"/>